<protein>
    <submittedName>
        <fullName evidence="1">Uncharacterized protein</fullName>
    </submittedName>
</protein>
<proteinExistence type="predicted"/>
<dbReference type="AlphaFoldDB" id="A0A0F9AAH1"/>
<gene>
    <name evidence="1" type="ORF">LCGC14_2675190</name>
</gene>
<reference evidence="1" key="1">
    <citation type="journal article" date="2015" name="Nature">
        <title>Complex archaea that bridge the gap between prokaryotes and eukaryotes.</title>
        <authorList>
            <person name="Spang A."/>
            <person name="Saw J.H."/>
            <person name="Jorgensen S.L."/>
            <person name="Zaremba-Niedzwiedzka K."/>
            <person name="Martijn J."/>
            <person name="Lind A.E."/>
            <person name="van Eijk R."/>
            <person name="Schleper C."/>
            <person name="Guy L."/>
            <person name="Ettema T.J."/>
        </authorList>
    </citation>
    <scope>NUCLEOTIDE SEQUENCE</scope>
</reference>
<feature type="non-terminal residue" evidence="1">
    <location>
        <position position="139"/>
    </location>
</feature>
<name>A0A0F9AAH1_9ZZZZ</name>
<organism evidence="1">
    <name type="scientific">marine sediment metagenome</name>
    <dbReference type="NCBI Taxonomy" id="412755"/>
    <lineage>
        <taxon>unclassified sequences</taxon>
        <taxon>metagenomes</taxon>
        <taxon>ecological metagenomes</taxon>
    </lineage>
</organism>
<dbReference type="EMBL" id="LAZR01047013">
    <property type="protein sequence ID" value="KKK95200.1"/>
    <property type="molecule type" value="Genomic_DNA"/>
</dbReference>
<accession>A0A0F9AAH1</accession>
<sequence length="139" mass="14848">MGYHSLIGRWMVCALAVCLASGWVVAQEAAPKPAAEPSKIYVPYEKLKGVFESETQGVFLPYAQFRKLWLSAQGAPAGARGVPMPYLVSTARFTGKVGQELASMKLELTVDVLAEGWVEVPIGLGEVAVAKVELARALG</sequence>
<evidence type="ECO:0000313" key="1">
    <source>
        <dbReference type="EMBL" id="KKK95200.1"/>
    </source>
</evidence>
<comment type="caution">
    <text evidence="1">The sequence shown here is derived from an EMBL/GenBank/DDBJ whole genome shotgun (WGS) entry which is preliminary data.</text>
</comment>